<evidence type="ECO:0000256" key="2">
    <source>
        <dbReference type="ARBA" id="ARBA00004568"/>
    </source>
</evidence>
<dbReference type="SMART" id="SM00112">
    <property type="entry name" value="CA"/>
    <property type="match status" value="3"/>
</dbReference>
<dbReference type="Pfam" id="PF00028">
    <property type="entry name" value="Cadherin"/>
    <property type="match status" value="2"/>
</dbReference>
<dbReference type="GO" id="GO:0008013">
    <property type="term" value="F:beta-catenin binding"/>
    <property type="evidence" value="ECO:0007669"/>
    <property type="project" value="TreeGrafter"/>
</dbReference>
<protein>
    <recommendedName>
        <fullName evidence="20">Cadherin domain-containing protein</fullName>
    </recommendedName>
</protein>
<keyword evidence="10" id="KW-0965">Cell junction</keyword>
<evidence type="ECO:0000256" key="9">
    <source>
        <dbReference type="ARBA" id="ARBA00022889"/>
    </source>
</evidence>
<evidence type="ECO:0000256" key="8">
    <source>
        <dbReference type="ARBA" id="ARBA00022837"/>
    </source>
</evidence>
<keyword evidence="22" id="KW-1185">Reference proteome</keyword>
<keyword evidence="6" id="KW-0732">Signal</keyword>
<dbReference type="GO" id="GO:0016339">
    <property type="term" value="P:calcium-dependent cell-cell adhesion via plasma membrane cell adhesion molecules"/>
    <property type="evidence" value="ECO:0007669"/>
    <property type="project" value="TreeGrafter"/>
</dbReference>
<evidence type="ECO:0000256" key="18">
    <source>
        <dbReference type="SAM" id="MobiDB-lite"/>
    </source>
</evidence>
<evidence type="ECO:0000256" key="6">
    <source>
        <dbReference type="ARBA" id="ARBA00022729"/>
    </source>
</evidence>
<comment type="caution">
    <text evidence="21">The sequence shown here is derived from an EMBL/GenBank/DDBJ whole genome shotgun (WGS) entry which is preliminary data.</text>
</comment>
<evidence type="ECO:0000256" key="7">
    <source>
        <dbReference type="ARBA" id="ARBA00022737"/>
    </source>
</evidence>
<dbReference type="GO" id="GO:0034332">
    <property type="term" value="P:adherens junction organization"/>
    <property type="evidence" value="ECO:0007669"/>
    <property type="project" value="TreeGrafter"/>
</dbReference>
<dbReference type="Gene3D" id="2.60.40.60">
    <property type="entry name" value="Cadherins"/>
    <property type="match status" value="4"/>
</dbReference>
<evidence type="ECO:0000256" key="13">
    <source>
        <dbReference type="ARBA" id="ARBA00023180"/>
    </source>
</evidence>
<evidence type="ECO:0000256" key="3">
    <source>
        <dbReference type="ARBA" id="ARBA00022475"/>
    </source>
</evidence>
<dbReference type="GO" id="GO:0000902">
    <property type="term" value="P:cell morphogenesis"/>
    <property type="evidence" value="ECO:0007669"/>
    <property type="project" value="TreeGrafter"/>
</dbReference>
<feature type="transmembrane region" description="Helical" evidence="19">
    <location>
        <begin position="516"/>
        <end position="540"/>
    </location>
</feature>
<dbReference type="InterPro" id="IPR020894">
    <property type="entry name" value="Cadherin_CS"/>
</dbReference>
<accession>A0A8T2PF02</accession>
<dbReference type="FunFam" id="2.60.40.60:FF:000068">
    <property type="entry name" value="Desmoglein 1"/>
    <property type="match status" value="1"/>
</dbReference>
<organism evidence="21 22">
    <name type="scientific">Albula glossodonta</name>
    <name type="common">roundjaw bonefish</name>
    <dbReference type="NCBI Taxonomy" id="121402"/>
    <lineage>
        <taxon>Eukaryota</taxon>
        <taxon>Metazoa</taxon>
        <taxon>Chordata</taxon>
        <taxon>Craniata</taxon>
        <taxon>Vertebrata</taxon>
        <taxon>Euteleostomi</taxon>
        <taxon>Actinopterygii</taxon>
        <taxon>Neopterygii</taxon>
        <taxon>Teleostei</taxon>
        <taxon>Albuliformes</taxon>
        <taxon>Albulidae</taxon>
        <taxon>Albula</taxon>
    </lineage>
</organism>
<keyword evidence="4 15" id="KW-0812">Transmembrane</keyword>
<dbReference type="InterPro" id="IPR039808">
    <property type="entry name" value="Cadherin"/>
</dbReference>
<evidence type="ECO:0000256" key="19">
    <source>
        <dbReference type="SAM" id="Phobius"/>
    </source>
</evidence>
<dbReference type="PRINTS" id="PR00205">
    <property type="entry name" value="CADHERIN"/>
</dbReference>
<comment type="subcellular location">
    <subcellularLocation>
        <location evidence="2">Cell junction</location>
        <location evidence="2">Desmosome</location>
    </subcellularLocation>
    <subcellularLocation>
        <location evidence="1 15">Cell membrane</location>
        <topology evidence="1 15">Single-pass type I membrane protein</topology>
    </subcellularLocation>
</comment>
<evidence type="ECO:0000313" key="22">
    <source>
        <dbReference type="Proteomes" id="UP000824540"/>
    </source>
</evidence>
<sequence length="1091" mass="119491">MSSTGKHNTSTILRPAMARVFTMRIFFLLLFILVVLKEDVDAKRWKLQRTKREWVVPPQIVEENTDYSHKQYIARIRSDMDHEKLVYSLTGIGASEPPMHRFTVNETNGFVKLNVKLDREEIANYTFKGIARYARNRSIIAEDEIELKIAVKDQNDNPPIFKNVGVRPIYIKEASPKDTFVTQVQAEDADEPGTDHTDIRYQIAKQDEEMFHIEYKTGIIKVLHPTLDRERQSSYIITVKAIDMAGAANGLTGTGTVKVVILDINDNLPRLEKDEYSGEIEENTADVEVMRFKSFDDDEEGSDNWNAKFDIVSGNEDGFFSIKTDPKTNEGVLMLNKEEDLEEEEEEVEEVEVEAEVEAEEAEEEEELGEVEEGEVEVEVVEEEEVVDQEDIEDINDSCPELTVLHHTLCTTTKEVIVTAHDGDGDPNSAPFTFKMLTKGTTGPWDMEVLNDTSVILKARHELWPYDFTVAFEIKDQQGLACPEPEVLDLAACECANGQNCSVAEKLQVKGGNSTLGTAGIGALLSVFLVLLLVPLLMLLCSCGSGLMAEKFADIPFDAKDHLIPYHTEGQGEDKEVPLLSIPATLAISSAMASKNMATTSAMRGYLYETTVNGLQMGSGRDSVAETEEDAYEGITLPDAYLEEYYSQKAGSEAESHPMRDTLLVFDYEGQGSAAGSVGCNSELEVDDDLGFLDDLSPKFTTLAELCKQEQEQEAEVVACRTAEVTEAAPLSPVEKVDISNTALTATFPRKVIRENIVVPNQAYVVQQPMYYAAAPVIKTHYVVQPQVRERVVIANSPPVQSMQVVMQEKRVVGGPVIEVPQSPLRKQSLVLEAGHNQGIIQIGHSSEPKNIMLLNRQVSADQVLLTGMSGLGQGALQTGEFSGVQQGTISRGENVVLQERRVMSGPAVHGGVIGVQQGTLNRGENVVLVERNVGPGQVVREGAPGVVQMGNLPGSQIMLVEGQVGAGQLLQGGQSLIQQGTLQRGSISGSQNIVLVERQGGAGHVVQEGMLAQGTLQRQLSQGHDAVFREEGPMVSPGSPAGIMGLNGGNFHFSAFRGSHKIVVKEEEKSSSAQGMLQRHISTSSEVTEQ</sequence>
<dbReference type="Pfam" id="PF01049">
    <property type="entry name" value="CADH_Y-type_LIR"/>
    <property type="match status" value="1"/>
</dbReference>
<evidence type="ECO:0000256" key="10">
    <source>
        <dbReference type="ARBA" id="ARBA00022949"/>
    </source>
</evidence>
<dbReference type="GO" id="GO:0007156">
    <property type="term" value="P:homophilic cell adhesion via plasma membrane adhesion molecules"/>
    <property type="evidence" value="ECO:0007669"/>
    <property type="project" value="InterPro"/>
</dbReference>
<keyword evidence="8 14" id="KW-0106">Calcium</keyword>
<dbReference type="GO" id="GO:0007043">
    <property type="term" value="P:cell-cell junction assembly"/>
    <property type="evidence" value="ECO:0007669"/>
    <property type="project" value="TreeGrafter"/>
</dbReference>
<dbReference type="GO" id="GO:0016477">
    <property type="term" value="P:cell migration"/>
    <property type="evidence" value="ECO:0007669"/>
    <property type="project" value="TreeGrafter"/>
</dbReference>
<dbReference type="EMBL" id="JAFBMS010000012">
    <property type="protein sequence ID" value="KAG9348068.1"/>
    <property type="molecule type" value="Genomic_DNA"/>
</dbReference>
<keyword evidence="5" id="KW-0479">Metal-binding</keyword>
<feature type="domain" description="Cadherin" evidence="20">
    <location>
        <begin position="163"/>
        <end position="271"/>
    </location>
</feature>
<dbReference type="GO" id="GO:0060027">
    <property type="term" value="P:convergent extension involved in gastrulation"/>
    <property type="evidence" value="ECO:0007669"/>
    <property type="project" value="UniProtKB-ARBA"/>
</dbReference>
<evidence type="ECO:0000256" key="11">
    <source>
        <dbReference type="ARBA" id="ARBA00022989"/>
    </source>
</evidence>
<dbReference type="InterPro" id="IPR015919">
    <property type="entry name" value="Cadherin-like_sf"/>
</dbReference>
<feature type="domain" description="Cadherin" evidence="20">
    <location>
        <begin position="272"/>
        <end position="402"/>
    </location>
</feature>
<feature type="coiled-coil region" evidence="17">
    <location>
        <begin position="334"/>
        <end position="374"/>
    </location>
</feature>
<dbReference type="Proteomes" id="UP000824540">
    <property type="component" value="Unassembled WGS sequence"/>
</dbReference>
<feature type="transmembrane region" description="Helical" evidence="19">
    <location>
        <begin position="16"/>
        <end position="36"/>
    </location>
</feature>
<keyword evidence="9 15" id="KW-0130">Cell adhesion</keyword>
<evidence type="ECO:0000256" key="14">
    <source>
        <dbReference type="PROSITE-ProRule" id="PRU00043"/>
    </source>
</evidence>
<dbReference type="InterPro" id="IPR000233">
    <property type="entry name" value="Cadherin_Y-type_LIR"/>
</dbReference>
<feature type="domain" description="Cadherin" evidence="20">
    <location>
        <begin position="78"/>
        <end position="161"/>
    </location>
</feature>
<name>A0A8T2PF02_9TELE</name>
<dbReference type="GO" id="GO:0030057">
    <property type="term" value="C:desmosome"/>
    <property type="evidence" value="ECO:0007669"/>
    <property type="project" value="UniProtKB-SubCell"/>
</dbReference>
<dbReference type="InterPro" id="IPR002126">
    <property type="entry name" value="Cadherin-like_dom"/>
</dbReference>
<dbReference type="PANTHER" id="PTHR24027:SF422">
    <property type="entry name" value="CADHERIN DOMAIN-CONTAINING PROTEIN"/>
    <property type="match status" value="1"/>
</dbReference>
<feature type="compositionally biased region" description="Polar residues" evidence="18">
    <location>
        <begin position="1072"/>
        <end position="1091"/>
    </location>
</feature>
<keyword evidence="13" id="KW-0325">Glycoprotein</keyword>
<keyword evidence="12 19" id="KW-0472">Membrane</keyword>
<evidence type="ECO:0000256" key="5">
    <source>
        <dbReference type="ARBA" id="ARBA00022723"/>
    </source>
</evidence>
<keyword evidence="3" id="KW-1003">Cell membrane</keyword>
<reference evidence="21" key="1">
    <citation type="thesis" date="2021" institute="BYU ScholarsArchive" country="Provo, UT, USA">
        <title>Applications of and Algorithms for Genome Assembly and Genomic Analyses with an Emphasis on Marine Teleosts.</title>
        <authorList>
            <person name="Pickett B.D."/>
        </authorList>
    </citation>
    <scope>NUCLEOTIDE SEQUENCE</scope>
    <source>
        <strain evidence="21">HI-2016</strain>
    </source>
</reference>
<keyword evidence="7" id="KW-0677">Repeat</keyword>
<evidence type="ECO:0000256" key="4">
    <source>
        <dbReference type="ARBA" id="ARBA00022692"/>
    </source>
</evidence>
<dbReference type="AlphaFoldDB" id="A0A8T2PF02"/>
<keyword evidence="11 19" id="KW-1133">Transmembrane helix</keyword>
<dbReference type="InterPro" id="IPR027397">
    <property type="entry name" value="Catenin-bd_sf"/>
</dbReference>
<evidence type="ECO:0000313" key="21">
    <source>
        <dbReference type="EMBL" id="KAG9348068.1"/>
    </source>
</evidence>
<dbReference type="PANTHER" id="PTHR24027">
    <property type="entry name" value="CADHERIN-23"/>
    <property type="match status" value="1"/>
</dbReference>
<dbReference type="CDD" id="cd11304">
    <property type="entry name" value="Cadherin_repeat"/>
    <property type="match status" value="2"/>
</dbReference>
<evidence type="ECO:0000256" key="16">
    <source>
        <dbReference type="RuleBase" id="RU004357"/>
    </source>
</evidence>
<dbReference type="Gene3D" id="4.10.900.10">
    <property type="entry name" value="TCF3-CBD (Catenin binding domain)"/>
    <property type="match status" value="1"/>
</dbReference>
<feature type="region of interest" description="Disordered" evidence="18">
    <location>
        <begin position="1069"/>
        <end position="1091"/>
    </location>
</feature>
<evidence type="ECO:0000256" key="17">
    <source>
        <dbReference type="SAM" id="Coils"/>
    </source>
</evidence>
<dbReference type="GO" id="GO:0044331">
    <property type="term" value="P:cell-cell adhesion mediated by cadherin"/>
    <property type="evidence" value="ECO:0007669"/>
    <property type="project" value="TreeGrafter"/>
</dbReference>
<dbReference type="GO" id="GO:0005509">
    <property type="term" value="F:calcium ion binding"/>
    <property type="evidence" value="ECO:0007669"/>
    <property type="project" value="UniProtKB-UniRule"/>
</dbReference>
<dbReference type="FunFam" id="2.60.40.60:FF:000011">
    <property type="entry name" value="Cadherin 1"/>
    <property type="match status" value="1"/>
</dbReference>
<evidence type="ECO:0000256" key="15">
    <source>
        <dbReference type="RuleBase" id="RU003318"/>
    </source>
</evidence>
<gene>
    <name evidence="21" type="ORF">JZ751_004093</name>
</gene>
<dbReference type="GO" id="GO:0005912">
    <property type="term" value="C:adherens junction"/>
    <property type="evidence" value="ECO:0007669"/>
    <property type="project" value="TreeGrafter"/>
</dbReference>
<dbReference type="PROSITE" id="PS00232">
    <property type="entry name" value="CADHERIN_1"/>
    <property type="match status" value="1"/>
</dbReference>
<evidence type="ECO:0000256" key="1">
    <source>
        <dbReference type="ARBA" id="ARBA00004251"/>
    </source>
</evidence>
<dbReference type="GO" id="GO:0016342">
    <property type="term" value="C:catenin complex"/>
    <property type="evidence" value="ECO:0007669"/>
    <property type="project" value="TreeGrafter"/>
</dbReference>
<proteinExistence type="predicted"/>
<comment type="function">
    <text evidence="16">Cadherins are calcium-dependent cell adhesion proteins.</text>
</comment>
<evidence type="ECO:0000256" key="12">
    <source>
        <dbReference type="ARBA" id="ARBA00023136"/>
    </source>
</evidence>
<evidence type="ECO:0000259" key="20">
    <source>
        <dbReference type="PROSITE" id="PS50268"/>
    </source>
</evidence>
<dbReference type="FunFam" id="2.60.40.60:FF:000019">
    <property type="entry name" value="Cadherin 2"/>
    <property type="match status" value="1"/>
</dbReference>
<dbReference type="PROSITE" id="PS50268">
    <property type="entry name" value="CADHERIN_2"/>
    <property type="match status" value="3"/>
</dbReference>
<keyword evidence="17" id="KW-0175">Coiled coil</keyword>
<dbReference type="OrthoDB" id="8961010at2759"/>
<dbReference type="SUPFAM" id="SSF49313">
    <property type="entry name" value="Cadherin-like"/>
    <property type="match status" value="3"/>
</dbReference>
<dbReference type="GO" id="GO:0045296">
    <property type="term" value="F:cadherin binding"/>
    <property type="evidence" value="ECO:0007669"/>
    <property type="project" value="TreeGrafter"/>
</dbReference>